<keyword evidence="2" id="KW-1185">Reference proteome</keyword>
<evidence type="ECO:0000313" key="2">
    <source>
        <dbReference type="Proteomes" id="UP001064504"/>
    </source>
</evidence>
<dbReference type="RefSeq" id="WP_261745086.1">
    <property type="nucleotide sequence ID" value="NZ_CP104557.1"/>
</dbReference>
<name>A0ABY6AQP2_9PSED</name>
<gene>
    <name evidence="1" type="ORF">N5C08_07620</name>
</gene>
<organism evidence="1 2">
    <name type="scientific">Pseudomonas promysalinigenes</name>
    <dbReference type="NCBI Taxonomy" id="485898"/>
    <lineage>
        <taxon>Bacteria</taxon>
        <taxon>Pseudomonadati</taxon>
        <taxon>Pseudomonadota</taxon>
        <taxon>Gammaproteobacteria</taxon>
        <taxon>Pseudomonadales</taxon>
        <taxon>Pseudomonadaceae</taxon>
        <taxon>Pseudomonas</taxon>
    </lineage>
</organism>
<reference evidence="1" key="1">
    <citation type="submission" date="2022-09" db="EMBL/GenBank/DDBJ databases">
        <title>Complete genome sequence of Pseudomonas promysalinigenes strain RL-WG26, a newly isolated PGPR with the potential for plant salinity stress alleviation.</title>
        <authorList>
            <person name="Ren L."/>
            <person name="Wang G."/>
            <person name="Hu H."/>
        </authorList>
    </citation>
    <scope>NUCLEOTIDE SEQUENCE</scope>
    <source>
        <strain evidence="1">RL-WG26</strain>
    </source>
</reference>
<sequence>MSHTSDNESSLKKLLKRLLMPWSRLSSKAPLEPVTVTDLLDDIPGGDTNLLPVSATENDLEVVVPMWPVSNPRPGRPELLKLFWDEVEVDEESWEVPVQPRDLILSVPKDKLTAGPHVLRYEVTNASFDTSLSEPLEILIDLQSPVLGADQGLLTVAEDAEEIVRDGLTERYLSNHDQRLRTQVPGYTTPKAGDTVIYYWDTEPFAEMEAGEHTLTSEDTTKPIYIDFPGTLVRERGDGDRYVYYAIKDRAGNISALPRPLKLSVSAGLRALPLLSIEQTTGEQDNLRLALNDLVPPLLIKVPAEAVVYPDETLRVEWGQPADPGYYSTSNEYLGRARQFEVPEDKVAAQGATTIQVNYVVSGDKRHDYHSPPVGLAIASLSRGLPQVQLEGVRSQIFKLSEAVERNHVTLGTWKFMAEGQWVDIWVTGTLGNGQEAEPHQVLKNYPVTVDDVENGIDARNDAVVLKSYLSTLLLNNPFTVHVNVSFNQGHSWVKFPILSPQLQA</sequence>
<protein>
    <submittedName>
        <fullName evidence="1">Uncharacterized protein</fullName>
    </submittedName>
</protein>
<dbReference type="EMBL" id="CP104557">
    <property type="protein sequence ID" value="UXH41392.1"/>
    <property type="molecule type" value="Genomic_DNA"/>
</dbReference>
<accession>A0ABY6AQP2</accession>
<proteinExistence type="predicted"/>
<dbReference type="Proteomes" id="UP001064504">
    <property type="component" value="Chromosome"/>
</dbReference>
<evidence type="ECO:0000313" key="1">
    <source>
        <dbReference type="EMBL" id="UXH41392.1"/>
    </source>
</evidence>